<dbReference type="CDD" id="cd05693">
    <property type="entry name" value="S1_Rrp5_repeat_hs1_sc1"/>
    <property type="match status" value="1"/>
</dbReference>
<dbReference type="OrthoDB" id="412781at2759"/>
<name>A0A9P3PIB7_LYOSH</name>
<feature type="domain" description="S1 motif" evidence="8">
    <location>
        <begin position="342"/>
        <end position="409"/>
    </location>
</feature>
<dbReference type="FunFam" id="2.40.50.140:FF:000103">
    <property type="entry name" value="protein RRP5 homolog"/>
    <property type="match status" value="3"/>
</dbReference>
<dbReference type="InterPro" id="IPR055430">
    <property type="entry name" value="HAT_Syf1_CNRKL1_C"/>
</dbReference>
<feature type="compositionally biased region" description="Polar residues" evidence="7">
    <location>
        <begin position="28"/>
        <end position="38"/>
    </location>
</feature>
<dbReference type="Gene3D" id="2.40.50.140">
    <property type="entry name" value="Nucleic acid-binding proteins"/>
    <property type="match status" value="8"/>
</dbReference>
<comment type="subunit">
    <text evidence="2">Associated with the spliceosome.</text>
</comment>
<comment type="caution">
    <text evidence="9">The sequence shown here is derived from an EMBL/GenBank/DDBJ whole genome shotgun (WGS) entry which is preliminary data.</text>
</comment>
<dbReference type="Proteomes" id="UP001063166">
    <property type="component" value="Unassembled WGS sequence"/>
</dbReference>
<feature type="region of interest" description="Disordered" evidence="7">
    <location>
        <begin position="1"/>
        <end position="46"/>
    </location>
</feature>
<dbReference type="FunFam" id="2.40.50.140:FF:000148">
    <property type="entry name" value="protein RRP5 homolog isoform X1"/>
    <property type="match status" value="1"/>
</dbReference>
<dbReference type="InterPro" id="IPR048059">
    <property type="entry name" value="Rrp5_S1_rpt_hs1_sc1"/>
</dbReference>
<accession>A0A9P3PIB7</accession>
<feature type="compositionally biased region" description="Acidic residues" evidence="7">
    <location>
        <begin position="1157"/>
        <end position="1171"/>
    </location>
</feature>
<dbReference type="CDD" id="cd05708">
    <property type="entry name" value="S1_Rrp5_repeat_sc12"/>
    <property type="match status" value="1"/>
</dbReference>
<feature type="domain" description="S1 motif" evidence="8">
    <location>
        <begin position="706"/>
        <end position="780"/>
    </location>
</feature>
<dbReference type="InterPro" id="IPR045209">
    <property type="entry name" value="Rrp5"/>
</dbReference>
<feature type="compositionally biased region" description="Basic and acidic residues" evidence="7">
    <location>
        <begin position="1"/>
        <end position="13"/>
    </location>
</feature>
<dbReference type="PANTHER" id="PTHR23270:SF10">
    <property type="entry name" value="PROTEIN RRP5 HOMOLOG"/>
    <property type="match status" value="1"/>
</dbReference>
<organism evidence="9 10">
    <name type="scientific">Lyophyllum shimeji</name>
    <name type="common">Hon-shimeji</name>
    <name type="synonym">Tricholoma shimeji</name>
    <dbReference type="NCBI Taxonomy" id="47721"/>
    <lineage>
        <taxon>Eukaryota</taxon>
        <taxon>Fungi</taxon>
        <taxon>Dikarya</taxon>
        <taxon>Basidiomycota</taxon>
        <taxon>Agaricomycotina</taxon>
        <taxon>Agaricomycetes</taxon>
        <taxon>Agaricomycetidae</taxon>
        <taxon>Agaricales</taxon>
        <taxon>Tricholomatineae</taxon>
        <taxon>Lyophyllaceae</taxon>
        <taxon>Lyophyllum</taxon>
    </lineage>
</organism>
<dbReference type="InterPro" id="IPR057301">
    <property type="entry name" value="Rrp5_OB_4th"/>
</dbReference>
<gene>
    <name evidence="9" type="primary">RRP5</name>
    <name evidence="9" type="ORF">LshimejAT787_0302610</name>
</gene>
<feature type="region of interest" description="Disordered" evidence="7">
    <location>
        <begin position="77"/>
        <end position="104"/>
    </location>
</feature>
<dbReference type="SMART" id="SM00386">
    <property type="entry name" value="HAT"/>
    <property type="match status" value="5"/>
</dbReference>
<dbReference type="GO" id="GO:0032040">
    <property type="term" value="C:small-subunit processome"/>
    <property type="evidence" value="ECO:0007669"/>
    <property type="project" value="TreeGrafter"/>
</dbReference>
<reference evidence="9" key="1">
    <citation type="submission" date="2022-07" db="EMBL/GenBank/DDBJ databases">
        <title>The genome of Lyophyllum shimeji provides insight into the initial evolution of ectomycorrhizal fungal genome.</title>
        <authorList>
            <person name="Kobayashi Y."/>
            <person name="Shibata T."/>
            <person name="Hirakawa H."/>
            <person name="Shigenobu S."/>
            <person name="Nishiyama T."/>
            <person name="Yamada A."/>
            <person name="Hasebe M."/>
            <person name="Kawaguchi M."/>
        </authorList>
    </citation>
    <scope>NUCLEOTIDE SEQUENCE</scope>
    <source>
        <strain evidence="9">AT787</strain>
    </source>
</reference>
<sequence length="1465" mass="162179">MAAQKRALEDATTIRKSKKTKVTDAKQSKPSVQTTSSLVAEEVDFPRGGGTSFTPLEVKTIRAEAVKEANEELFQDAQPQAKMAKKRKRKAETQKGAAGDATGDETEKIRIEHLNYKRMVVGMKILGHIISIQPLALIISLPNQLFGHIPLTNISAQLTEALENMVDSEEEPEDEEDEERIAKSRIPDLADIFHEGQYVRAVVTAVHAHGTTDASVIAKSRDEVARSSRRVELSLVPERVNAGVQKADLQPGFTITAAVQSIEDHGYILDLGIPDVSGFLSFKDAREGPFGGTSKLFKGQLVAATVTKLSSNGRTCNVAVASSTFSSSCLSEVTNASSVLPGTLAQSLITAVNPDGLNLQILGFFKGTVDEVHMQPDATGKLYKVGKRIKARVLYDFSSSPPRFALALVDHVMTLSPRRIKGAGKTADAVTMQEAYPIGTILDTVKVTKLESERGVVVEVEPGLEGFIHISQVSDDHVPSLSASGPWKVGSLHRARVIGYFPFDGLLQLALKSSVLEQKFLQVADVQVGELVKGTIKKLTETALFISISGNIDGVVWPNHYADIALKQPSKRFKAGGSIKCRVLVVDAERRRISLTAKKTLLESTLPLISTFEEARVGLVTHAVVFKVNEKHLLVEFYNNMKAMVPVKEVSETPNTNLTDSFPIGRVVKVRIIATEPEQTRIIASIRQAAPNFNPAVTDISAVEIGNIVEATVSEIHKDNVVLNLQPTQIRALISLKNLANHRNQSVAQLCAILKAGDKLEDLVVVTRNPEKGFVIVANKPKAKEALPSRNTLTIESITVGQIISGRVTRHTRNGTLVKVGPHIGGILHPTDTSDDYEAGVQFPPIDSILKAAVIGIDRDRKQLTLSTRHTRMYSDQVKNAVDRDIQDINDLQAGQTIRGFVKSVAEHGLFVTLGRDIDARVQIRELFDEYVKEWQERFKANQLVKGRILSVDRETRKIEMSFRSGTLRNPSQLSIGDIQIGQKVDGVVKRIEDYGLFIQIENSKLTGLCHKSQLSDNQDADVDVALRGFRQGDRVKAMILKVDKSKISLSLKPSHFGEADLEDSQEEAEEADEESLGVVEEDAGLSDGDIASRGEVDEADSASEAGDDVMNVDIDPSAEVFTPSTSRMTDPSPALPIPSLKLTDGFEWSSTKPQVEEEPDTSSSSDESDPEAQPSKKKKRKRKEIEQDLTADMHTKTPESNADFERVLLGSPNSSYLWIQYMSFQLQLSEVDKAREIARRAIRTINFREEQERLNVWIALLNLENVFGTEETLESAFKEAARANDSKTVHLRLAAILDQAGKHEKAEEQFKRTCKKFSQSSKVWTLFGEFYLRRGDLEEARKLLPRSLQSLDKRKHLKTISKFAQLEYKQGEPERGKTLFEGIVDSHPKRWDFWSIYMDMEAGQGDIQSLRNLFERVLALKMTSHKAKSFFKKWLELERRIGDEEGAQTVKQKAIEWTQRANAS</sequence>
<evidence type="ECO:0000256" key="2">
    <source>
        <dbReference type="ARBA" id="ARBA00011524"/>
    </source>
</evidence>
<feature type="domain" description="S1 motif" evidence="8">
    <location>
        <begin position="895"/>
        <end position="964"/>
    </location>
</feature>
<dbReference type="SUPFAM" id="SSF48452">
    <property type="entry name" value="TPR-like"/>
    <property type="match status" value="1"/>
</dbReference>
<feature type="compositionally biased region" description="Basic and acidic residues" evidence="7">
    <location>
        <begin position="1184"/>
        <end position="1198"/>
    </location>
</feature>
<feature type="repeat" description="TPR" evidence="6">
    <location>
        <begin position="1322"/>
        <end position="1355"/>
    </location>
</feature>
<dbReference type="PROSITE" id="PS50005">
    <property type="entry name" value="TPR"/>
    <property type="match status" value="1"/>
</dbReference>
<evidence type="ECO:0000256" key="1">
    <source>
        <dbReference type="ARBA" id="ARBA00004604"/>
    </source>
</evidence>
<dbReference type="InterPro" id="IPR003107">
    <property type="entry name" value="HAT"/>
</dbReference>
<dbReference type="FunFam" id="1.25.40.10:FF:000727">
    <property type="entry name" value="Chromosome 1, whole genome shotgun sequence"/>
    <property type="match status" value="1"/>
</dbReference>
<proteinExistence type="predicted"/>
<feature type="domain" description="S1 motif" evidence="8">
    <location>
        <begin position="439"/>
        <end position="512"/>
    </location>
</feature>
<dbReference type="SMART" id="SM00316">
    <property type="entry name" value="S1"/>
    <property type="match status" value="10"/>
</dbReference>
<dbReference type="CDD" id="cd05707">
    <property type="entry name" value="S1_Rrp5_repeat_sc11"/>
    <property type="match status" value="1"/>
</dbReference>
<evidence type="ECO:0000256" key="5">
    <source>
        <dbReference type="ARBA" id="ARBA00023242"/>
    </source>
</evidence>
<dbReference type="PROSITE" id="PS50126">
    <property type="entry name" value="S1"/>
    <property type="match status" value="9"/>
</dbReference>
<dbReference type="Pfam" id="PF23231">
    <property type="entry name" value="HAT_Syf1_CNRKL1_C"/>
    <property type="match status" value="1"/>
</dbReference>
<dbReference type="GO" id="GO:0006364">
    <property type="term" value="P:rRNA processing"/>
    <property type="evidence" value="ECO:0007669"/>
    <property type="project" value="UniProtKB-KW"/>
</dbReference>
<dbReference type="InterPro" id="IPR019734">
    <property type="entry name" value="TPR_rpt"/>
</dbReference>
<feature type="domain" description="S1 motif" evidence="8">
    <location>
        <begin position="122"/>
        <end position="229"/>
    </location>
</feature>
<dbReference type="EMBL" id="BRPK01000003">
    <property type="protein sequence ID" value="GLB35973.1"/>
    <property type="molecule type" value="Genomic_DNA"/>
</dbReference>
<evidence type="ECO:0000256" key="3">
    <source>
        <dbReference type="ARBA" id="ARBA00022552"/>
    </source>
</evidence>
<keyword evidence="4" id="KW-0677">Repeat</keyword>
<feature type="domain" description="S1 motif" evidence="8">
    <location>
        <begin position="618"/>
        <end position="687"/>
    </location>
</feature>
<feature type="domain" description="S1 motif" evidence="8">
    <location>
        <begin position="801"/>
        <end position="869"/>
    </location>
</feature>
<evidence type="ECO:0000256" key="4">
    <source>
        <dbReference type="ARBA" id="ARBA00022737"/>
    </source>
</evidence>
<keyword evidence="6" id="KW-0802">TPR repeat</keyword>
<dbReference type="InterPro" id="IPR003029">
    <property type="entry name" value="S1_domain"/>
</dbReference>
<protein>
    <submittedName>
        <fullName evidence="9">S1 RNA binding domain containing protein</fullName>
    </submittedName>
</protein>
<dbReference type="InterPro" id="IPR011990">
    <property type="entry name" value="TPR-like_helical_dom_sf"/>
</dbReference>
<dbReference type="Pfam" id="PF24685">
    <property type="entry name" value="OB_RRP5_4th"/>
    <property type="match status" value="1"/>
</dbReference>
<evidence type="ECO:0000256" key="7">
    <source>
        <dbReference type="SAM" id="MobiDB-lite"/>
    </source>
</evidence>
<keyword evidence="3" id="KW-0698">rRNA processing</keyword>
<feature type="domain" description="S1 motif" evidence="8">
    <location>
        <begin position="529"/>
        <end position="598"/>
    </location>
</feature>
<evidence type="ECO:0000256" key="6">
    <source>
        <dbReference type="PROSITE-ProRule" id="PRU00339"/>
    </source>
</evidence>
<dbReference type="Pfam" id="PF23459">
    <property type="entry name" value="S1_RRP5"/>
    <property type="match status" value="1"/>
</dbReference>
<dbReference type="PANTHER" id="PTHR23270">
    <property type="entry name" value="PROGRAMMED CELL DEATH PROTEIN 11 PRE-RRNA PROCESSING PROTEIN RRP5"/>
    <property type="match status" value="1"/>
</dbReference>
<evidence type="ECO:0000313" key="9">
    <source>
        <dbReference type="EMBL" id="GLB35973.1"/>
    </source>
</evidence>
<dbReference type="InterPro" id="IPR012340">
    <property type="entry name" value="NA-bd_OB-fold"/>
</dbReference>
<dbReference type="Pfam" id="PF00575">
    <property type="entry name" value="S1"/>
    <property type="match status" value="3"/>
</dbReference>
<dbReference type="FunFam" id="2.40.50.140:FF:000155">
    <property type="entry name" value="rRNA biogenesis protein RRP5"/>
    <property type="match status" value="1"/>
</dbReference>
<dbReference type="SUPFAM" id="SSF50249">
    <property type="entry name" value="Nucleic acid-binding proteins"/>
    <property type="match status" value="9"/>
</dbReference>
<feature type="compositionally biased region" description="Acidic residues" evidence="7">
    <location>
        <begin position="1098"/>
        <end position="1108"/>
    </location>
</feature>
<dbReference type="CDD" id="cd05696">
    <property type="entry name" value="S1_Rrp5_repeat_hs4"/>
    <property type="match status" value="1"/>
</dbReference>
<keyword evidence="10" id="KW-1185">Reference proteome</keyword>
<feature type="domain" description="S1 motif" evidence="8">
    <location>
        <begin position="982"/>
        <end position="1053"/>
    </location>
</feature>
<feature type="region of interest" description="Disordered" evidence="7">
    <location>
        <begin position="1059"/>
        <end position="1199"/>
    </location>
</feature>
<evidence type="ECO:0000259" key="8">
    <source>
        <dbReference type="PROSITE" id="PS50126"/>
    </source>
</evidence>
<dbReference type="InterPro" id="IPR057302">
    <property type="entry name" value="Rrp5_S1"/>
</dbReference>
<feature type="compositionally biased region" description="Acidic residues" evidence="7">
    <location>
        <begin position="1060"/>
        <end position="1085"/>
    </location>
</feature>
<keyword evidence="5" id="KW-0539">Nucleus</keyword>
<dbReference type="GO" id="GO:0003723">
    <property type="term" value="F:RNA binding"/>
    <property type="evidence" value="ECO:0007669"/>
    <property type="project" value="TreeGrafter"/>
</dbReference>
<dbReference type="CDD" id="cd05697">
    <property type="entry name" value="S1_Rrp5_repeat_hs5"/>
    <property type="match status" value="1"/>
</dbReference>
<comment type="subcellular location">
    <subcellularLocation>
        <location evidence="1">Nucleus</location>
        <location evidence="1">Nucleolus</location>
    </subcellularLocation>
</comment>
<evidence type="ECO:0000313" key="10">
    <source>
        <dbReference type="Proteomes" id="UP001063166"/>
    </source>
</evidence>
<dbReference type="Gene3D" id="1.25.40.10">
    <property type="entry name" value="Tetratricopeptide repeat domain"/>
    <property type="match status" value="1"/>
</dbReference>